<evidence type="ECO:0000256" key="7">
    <source>
        <dbReference type="ARBA" id="ARBA00022759"/>
    </source>
</evidence>
<keyword evidence="13" id="KW-0548">Nucleotidyltransferase</keyword>
<evidence type="ECO:0000256" key="3">
    <source>
        <dbReference type="ARBA" id="ARBA00022670"/>
    </source>
</evidence>
<sequence length="374" mass="41715">MGATHQTPSRPKRWCKNCRSHTDDTSYCRKSKPSNTHYKSFSTSKWCEVCKNKTHNTADCRKISRAKRAEADNQDQDHQFAFVASKGIDNLNKCDFLVDSGATAHIVIDKSKFTSFHKDFNSAEHVIELADGTRLKRTAEGQGDAIVHFKDVKGQKYIITLKNALYVPSFTQNILSVPAATDNGASIVFNSHPHLEAEGKSFPLDHRGNLYFLNLCTSPDTAVAAYSLDGWHQVLGHCNASDIIKLEKTVKGMRITDPRSDVNCEVCIKSKMTQTINRKPDQGATTPLELIHIDLAGPIDPVGRDNFRYALCCNDDYSGLSITYLLKAKSDTTEAFRKFLADTSPYGVVRRVRSDNGGEFVSQDFEALLIQNKI</sequence>
<dbReference type="GO" id="GO:0003887">
    <property type="term" value="F:DNA-directed DNA polymerase activity"/>
    <property type="evidence" value="ECO:0007669"/>
    <property type="project" value="UniProtKB-KW"/>
</dbReference>
<proteinExistence type="predicted"/>
<evidence type="ECO:0000256" key="1">
    <source>
        <dbReference type="ARBA" id="ARBA00002180"/>
    </source>
</evidence>
<evidence type="ECO:0000256" key="13">
    <source>
        <dbReference type="ARBA" id="ARBA00022932"/>
    </source>
</evidence>
<evidence type="ECO:0000256" key="8">
    <source>
        <dbReference type="ARBA" id="ARBA00022801"/>
    </source>
</evidence>
<dbReference type="GO" id="GO:0006310">
    <property type="term" value="P:DNA recombination"/>
    <property type="evidence" value="ECO:0007669"/>
    <property type="project" value="UniProtKB-KW"/>
</dbReference>
<evidence type="ECO:0000256" key="15">
    <source>
        <dbReference type="ARBA" id="ARBA00023172"/>
    </source>
</evidence>
<dbReference type="GO" id="GO:0006508">
    <property type="term" value="P:proteolysis"/>
    <property type="evidence" value="ECO:0007669"/>
    <property type="project" value="UniProtKB-KW"/>
</dbReference>
<keyword evidence="11" id="KW-0229">DNA integration</keyword>
<keyword evidence="6" id="KW-0547">Nucleotide-binding</keyword>
<evidence type="ECO:0000256" key="12">
    <source>
        <dbReference type="ARBA" id="ARBA00022918"/>
    </source>
</evidence>
<keyword evidence="2" id="KW-1188">Viral release from host cell</keyword>
<evidence type="ECO:0000256" key="14">
    <source>
        <dbReference type="ARBA" id="ARBA00023113"/>
    </source>
</evidence>
<gene>
    <name evidence="17" type="ORF">ElyMa_000447400</name>
</gene>
<dbReference type="PANTHER" id="PTHR42648">
    <property type="entry name" value="TRANSPOSASE, PUTATIVE-RELATED"/>
    <property type="match status" value="1"/>
</dbReference>
<keyword evidence="3" id="KW-0645">Protease</keyword>
<dbReference type="GO" id="GO:0003676">
    <property type="term" value="F:nucleic acid binding"/>
    <property type="evidence" value="ECO:0007669"/>
    <property type="project" value="InterPro"/>
</dbReference>
<dbReference type="AlphaFoldDB" id="A0AAV4FQ71"/>
<keyword evidence="9" id="KW-0067">ATP-binding</keyword>
<organism evidence="17 18">
    <name type="scientific">Elysia marginata</name>
    <dbReference type="NCBI Taxonomy" id="1093978"/>
    <lineage>
        <taxon>Eukaryota</taxon>
        <taxon>Metazoa</taxon>
        <taxon>Spiralia</taxon>
        <taxon>Lophotrochozoa</taxon>
        <taxon>Mollusca</taxon>
        <taxon>Gastropoda</taxon>
        <taxon>Heterobranchia</taxon>
        <taxon>Euthyneura</taxon>
        <taxon>Panpulmonata</taxon>
        <taxon>Sacoglossa</taxon>
        <taxon>Placobranchoidea</taxon>
        <taxon>Plakobranchidae</taxon>
        <taxon>Elysia</taxon>
    </lineage>
</organism>
<dbReference type="Pfam" id="PF22936">
    <property type="entry name" value="Pol_BBD"/>
    <property type="match status" value="1"/>
</dbReference>
<reference evidence="17 18" key="1">
    <citation type="journal article" date="2021" name="Elife">
        <title>Chloroplast acquisition without the gene transfer in kleptoplastic sea slugs, Plakobranchus ocellatus.</title>
        <authorList>
            <person name="Maeda T."/>
            <person name="Takahashi S."/>
            <person name="Yoshida T."/>
            <person name="Shimamura S."/>
            <person name="Takaki Y."/>
            <person name="Nagai Y."/>
            <person name="Toyoda A."/>
            <person name="Suzuki Y."/>
            <person name="Arimoto A."/>
            <person name="Ishii H."/>
            <person name="Satoh N."/>
            <person name="Nishiyama T."/>
            <person name="Hasebe M."/>
            <person name="Maruyama T."/>
            <person name="Minagawa J."/>
            <person name="Obokata J."/>
            <person name="Shigenobu S."/>
        </authorList>
    </citation>
    <scope>NUCLEOTIDE SEQUENCE [LARGE SCALE GENOMIC DNA]</scope>
</reference>
<dbReference type="SUPFAM" id="SSF53098">
    <property type="entry name" value="Ribonuclease H-like"/>
    <property type="match status" value="1"/>
</dbReference>
<keyword evidence="4" id="KW-0540">Nuclease</keyword>
<dbReference type="GO" id="GO:0008233">
    <property type="term" value="F:peptidase activity"/>
    <property type="evidence" value="ECO:0007669"/>
    <property type="project" value="UniProtKB-KW"/>
</dbReference>
<comment type="function">
    <text evidence="1">The aspartyl protease (PR) mediates the proteolytic cleavages of the Gag and Gag-Pol polyproteins after assembly of the VLP.</text>
</comment>
<feature type="domain" description="Integrase catalytic" evidence="16">
    <location>
        <begin position="283"/>
        <end position="374"/>
    </location>
</feature>
<dbReference type="GO" id="GO:0003964">
    <property type="term" value="F:RNA-directed DNA polymerase activity"/>
    <property type="evidence" value="ECO:0007669"/>
    <property type="project" value="UniProtKB-KW"/>
</dbReference>
<accession>A0AAV4FQ71</accession>
<dbReference type="InterPro" id="IPR001584">
    <property type="entry name" value="Integrase_cat-core"/>
</dbReference>
<dbReference type="InterPro" id="IPR039537">
    <property type="entry name" value="Retrotran_Ty1/copia-like"/>
</dbReference>
<keyword evidence="10" id="KW-0460">Magnesium</keyword>
<protein>
    <submittedName>
        <fullName evidence="17">CCHC-type zinc finger, nucleic acid binding protein a</fullName>
    </submittedName>
</protein>
<evidence type="ECO:0000256" key="11">
    <source>
        <dbReference type="ARBA" id="ARBA00022908"/>
    </source>
</evidence>
<dbReference type="PANTHER" id="PTHR42648:SF11">
    <property type="entry name" value="TRANSPOSON TY4-P GAG-POL POLYPROTEIN"/>
    <property type="match status" value="1"/>
</dbReference>
<keyword evidence="18" id="KW-1185">Reference proteome</keyword>
<evidence type="ECO:0000256" key="10">
    <source>
        <dbReference type="ARBA" id="ARBA00022842"/>
    </source>
</evidence>
<keyword evidence="8" id="KW-0378">Hydrolase</keyword>
<dbReference type="EMBL" id="BMAT01000882">
    <property type="protein sequence ID" value="GFR75129.1"/>
    <property type="molecule type" value="Genomic_DNA"/>
</dbReference>
<dbReference type="Proteomes" id="UP000762676">
    <property type="component" value="Unassembled WGS sequence"/>
</dbReference>
<name>A0AAV4FQ71_9GAST</name>
<evidence type="ECO:0000256" key="5">
    <source>
        <dbReference type="ARBA" id="ARBA00022723"/>
    </source>
</evidence>
<dbReference type="InterPro" id="IPR012337">
    <property type="entry name" value="RNaseH-like_sf"/>
</dbReference>
<keyword evidence="12" id="KW-0695">RNA-directed DNA polymerase</keyword>
<keyword evidence="5" id="KW-0479">Metal-binding</keyword>
<dbReference type="GO" id="GO:0005524">
    <property type="term" value="F:ATP binding"/>
    <property type="evidence" value="ECO:0007669"/>
    <property type="project" value="UniProtKB-KW"/>
</dbReference>
<evidence type="ECO:0000256" key="2">
    <source>
        <dbReference type="ARBA" id="ARBA00022612"/>
    </source>
</evidence>
<evidence type="ECO:0000256" key="9">
    <source>
        <dbReference type="ARBA" id="ARBA00022840"/>
    </source>
</evidence>
<dbReference type="GO" id="GO:0015074">
    <property type="term" value="P:DNA integration"/>
    <property type="evidence" value="ECO:0007669"/>
    <property type="project" value="UniProtKB-KW"/>
</dbReference>
<keyword evidence="7" id="KW-0255">Endonuclease</keyword>
<dbReference type="InterPro" id="IPR036397">
    <property type="entry name" value="RNaseH_sf"/>
</dbReference>
<dbReference type="Gene3D" id="3.30.420.10">
    <property type="entry name" value="Ribonuclease H-like superfamily/Ribonuclease H"/>
    <property type="match status" value="1"/>
</dbReference>
<keyword evidence="13" id="KW-0808">Transferase</keyword>
<evidence type="ECO:0000256" key="6">
    <source>
        <dbReference type="ARBA" id="ARBA00022741"/>
    </source>
</evidence>
<keyword evidence="15" id="KW-0233">DNA recombination</keyword>
<evidence type="ECO:0000313" key="18">
    <source>
        <dbReference type="Proteomes" id="UP000762676"/>
    </source>
</evidence>
<evidence type="ECO:0000313" key="17">
    <source>
        <dbReference type="EMBL" id="GFR75129.1"/>
    </source>
</evidence>
<dbReference type="GO" id="GO:0004519">
    <property type="term" value="F:endonuclease activity"/>
    <property type="evidence" value="ECO:0007669"/>
    <property type="project" value="UniProtKB-KW"/>
</dbReference>
<dbReference type="PROSITE" id="PS50994">
    <property type="entry name" value="INTEGRASE"/>
    <property type="match status" value="1"/>
</dbReference>
<dbReference type="GO" id="GO:0046872">
    <property type="term" value="F:metal ion binding"/>
    <property type="evidence" value="ECO:0007669"/>
    <property type="project" value="UniProtKB-KW"/>
</dbReference>
<comment type="caution">
    <text evidence="17">The sequence shown here is derived from an EMBL/GenBank/DDBJ whole genome shotgun (WGS) entry which is preliminary data.</text>
</comment>
<keyword evidence="13" id="KW-0239">DNA-directed DNA polymerase</keyword>
<keyword evidence="14" id="KW-0917">Virion maturation</keyword>
<evidence type="ECO:0000259" key="16">
    <source>
        <dbReference type="PROSITE" id="PS50994"/>
    </source>
</evidence>
<dbReference type="InterPro" id="IPR054722">
    <property type="entry name" value="PolX-like_BBD"/>
</dbReference>
<evidence type="ECO:0000256" key="4">
    <source>
        <dbReference type="ARBA" id="ARBA00022722"/>
    </source>
</evidence>